<keyword evidence="3" id="KW-1185">Reference proteome</keyword>
<dbReference type="VEuPathDB" id="MicrosporidiaDB:HERIO_1109"/>
<dbReference type="SUPFAM" id="SSF57997">
    <property type="entry name" value="Tropomyosin"/>
    <property type="match status" value="1"/>
</dbReference>
<dbReference type="EMBL" id="LVKB01000048">
    <property type="protein sequence ID" value="ORD96990.1"/>
    <property type="molecule type" value="Genomic_DNA"/>
</dbReference>
<sequence>MHKKLKDLHEILNNNYDKVSDTIAVLKKKVSQNEGELDTLKTNIQEIKGTLKEVQGKERLTENEIYNLTKKITQEKDNLSKIKDQSTLINKQIKENERKRDDLMQELTIHEAKIEDYEKIRKYIGNDKCSVQQKMREIHKKMVDNERAKSKLKIQKIGISGDGHIPLYAQY</sequence>
<comment type="caution">
    <text evidence="2">The sequence shown here is derived from an EMBL/GenBank/DDBJ whole genome shotgun (WGS) entry which is preliminary data.</text>
</comment>
<gene>
    <name evidence="2" type="ORF">HERIO_1109</name>
</gene>
<dbReference type="AlphaFoldDB" id="A0A1X0QB12"/>
<reference evidence="2 3" key="1">
    <citation type="journal article" date="2017" name="Environ. Microbiol.">
        <title>Decay of the glycolytic pathway and adaptation to intranuclear parasitism within Enterocytozoonidae microsporidia.</title>
        <authorList>
            <person name="Wiredu Boakye D."/>
            <person name="Jaroenlak P."/>
            <person name="Prachumwat A."/>
            <person name="Williams T.A."/>
            <person name="Bateman K.S."/>
            <person name="Itsathitphaisarn O."/>
            <person name="Sritunyalucksana K."/>
            <person name="Paszkiewicz K.H."/>
            <person name="Moore K.A."/>
            <person name="Stentiford G.D."/>
            <person name="Williams B.A."/>
        </authorList>
    </citation>
    <scope>NUCLEOTIDE SEQUENCE [LARGE SCALE GENOMIC DNA]</scope>
    <source>
        <strain evidence="2 3">GB1</strain>
    </source>
</reference>
<accession>A0A1X0QB12</accession>
<feature type="coiled-coil region" evidence="1">
    <location>
        <begin position="9"/>
        <end position="57"/>
    </location>
</feature>
<dbReference type="Gene3D" id="1.10.287.1490">
    <property type="match status" value="1"/>
</dbReference>
<evidence type="ECO:0000256" key="1">
    <source>
        <dbReference type="SAM" id="Coils"/>
    </source>
</evidence>
<organism evidence="2 3">
    <name type="scientific">Hepatospora eriocheir</name>
    <dbReference type="NCBI Taxonomy" id="1081669"/>
    <lineage>
        <taxon>Eukaryota</taxon>
        <taxon>Fungi</taxon>
        <taxon>Fungi incertae sedis</taxon>
        <taxon>Microsporidia</taxon>
        <taxon>Hepatosporidae</taxon>
        <taxon>Hepatospora</taxon>
    </lineage>
</organism>
<evidence type="ECO:0000313" key="2">
    <source>
        <dbReference type="EMBL" id="ORD96990.1"/>
    </source>
</evidence>
<name>A0A1X0QB12_9MICR</name>
<protein>
    <submittedName>
        <fullName evidence="2">Uncharacterized protein</fullName>
    </submittedName>
</protein>
<dbReference type="VEuPathDB" id="MicrosporidiaDB:A0H76_2320"/>
<proteinExistence type="predicted"/>
<dbReference type="Proteomes" id="UP000192356">
    <property type="component" value="Unassembled WGS sequence"/>
</dbReference>
<feature type="coiled-coil region" evidence="1">
    <location>
        <begin position="93"/>
        <end position="120"/>
    </location>
</feature>
<keyword evidence="1" id="KW-0175">Coiled coil</keyword>
<evidence type="ECO:0000313" key="3">
    <source>
        <dbReference type="Proteomes" id="UP000192356"/>
    </source>
</evidence>